<evidence type="ECO:0000259" key="10">
    <source>
        <dbReference type="PROSITE" id="PS50109"/>
    </source>
</evidence>
<dbReference type="KEGG" id="alf:CFBP5473_23565"/>
<dbReference type="PANTHER" id="PTHR44936">
    <property type="entry name" value="SENSOR PROTEIN CREC"/>
    <property type="match status" value="1"/>
</dbReference>
<dbReference type="InterPro" id="IPR003661">
    <property type="entry name" value="HisK_dim/P_dom"/>
</dbReference>
<keyword evidence="4" id="KW-1003">Cell membrane</keyword>
<dbReference type="SUPFAM" id="SSF47384">
    <property type="entry name" value="Homodimeric domain of signal transducing histidine kinase"/>
    <property type="match status" value="1"/>
</dbReference>
<geneLocation type="plasmid" evidence="13 15">
    <name>pTiAF3.44</name>
</geneLocation>
<dbReference type="GO" id="GO:0000155">
    <property type="term" value="F:phosphorelay sensor kinase activity"/>
    <property type="evidence" value="ECO:0007669"/>
    <property type="project" value="InterPro"/>
</dbReference>
<geneLocation type="plasmid" evidence="12">
    <name>pTiCFBP5473</name>
</geneLocation>
<keyword evidence="6" id="KW-0808">Transferase</keyword>
<dbReference type="PROSITE" id="PS50885">
    <property type="entry name" value="HAMP"/>
    <property type="match status" value="1"/>
</dbReference>
<evidence type="ECO:0000313" key="15">
    <source>
        <dbReference type="Proteomes" id="UP000826513"/>
    </source>
</evidence>
<dbReference type="PANTHER" id="PTHR44936:SF10">
    <property type="entry name" value="SENSOR PROTEIN RSTB"/>
    <property type="match status" value="1"/>
</dbReference>
<sequence length="460" mass="50680">MKVLRSASIRKQLLFLAILLVVLVSVVAAATEPFIYGRHDKGIEIGLFAGRIESVLEQFARGRTLAEEEAALRFADRMGVMARRANPSQAAVSYETGAPNPDILRQVKDLINDGIFTSIRNAVSGDQPAILTVKVDDAKALSFAMPEFPAHVWLVPAMASGILKIVIPLILLALLGSWLITEPLVRFANAAQRVSMDDHSEEPFKAQGASEIRSLAASLNIMQDRIQTMLRERTRVLRAISHDLRTPLTRLRMRIDRTNEPELKEMMLADVTMLSSLIDASLSFLDNKFEPARNVDLSSLLQTISDDFADTGVSSRFIGPRRLKFVCIPQGLTRAISNLIDNASRYAEHIEIELEDRRDSVVITVSDDGPGLPDKLKLKVLEPFFKADESRQTGAKSGGFGLGLSIAQGIVSIGHKGLFTLKDRQPNGLVVEIVLPKGKTVQSENGQQIKRRSFEASHRA</sequence>
<evidence type="ECO:0000259" key="11">
    <source>
        <dbReference type="PROSITE" id="PS50885"/>
    </source>
</evidence>
<dbReference type="Pfam" id="PF00672">
    <property type="entry name" value="HAMP"/>
    <property type="match status" value="1"/>
</dbReference>
<evidence type="ECO:0000313" key="13">
    <source>
        <dbReference type="EMBL" id="QYA10299.1"/>
    </source>
</evidence>
<dbReference type="GO" id="GO:0005886">
    <property type="term" value="C:plasma membrane"/>
    <property type="evidence" value="ECO:0007669"/>
    <property type="project" value="UniProtKB-SubCell"/>
</dbReference>
<reference evidence="12 14" key="1">
    <citation type="submission" date="2019-04" db="EMBL/GenBank/DDBJ databases">
        <title>Complete genome sequence of Agrobacterium larrymoorei CFBP5473.</title>
        <authorList>
            <person name="Haryono M."/>
            <person name="Chou L."/>
            <person name="Lin Y.-C."/>
            <person name="Lai E.-M."/>
            <person name="Kuo C.-H."/>
        </authorList>
    </citation>
    <scope>NUCLEOTIDE SEQUENCE [LARGE SCALE GENOMIC DNA]</scope>
    <source>
        <strain evidence="12 14">CFBP5473</strain>
        <plasmid evidence="14">pticfbp5473</plasmid>
        <plasmid evidence="12">pTiCFBP5473</plasmid>
    </source>
</reference>
<protein>
    <recommendedName>
        <fullName evidence="3">histidine kinase</fullName>
        <ecNumber evidence="3">2.7.13.3</ecNumber>
    </recommendedName>
</protein>
<organism evidence="12 14">
    <name type="scientific">Agrobacterium larrymoorei</name>
    <dbReference type="NCBI Taxonomy" id="160699"/>
    <lineage>
        <taxon>Bacteria</taxon>
        <taxon>Pseudomonadati</taxon>
        <taxon>Pseudomonadota</taxon>
        <taxon>Alphaproteobacteria</taxon>
        <taxon>Hyphomicrobiales</taxon>
        <taxon>Rhizobiaceae</taxon>
        <taxon>Rhizobium/Agrobacterium group</taxon>
        <taxon>Agrobacterium</taxon>
    </lineage>
</organism>
<evidence type="ECO:0000256" key="1">
    <source>
        <dbReference type="ARBA" id="ARBA00000085"/>
    </source>
</evidence>
<evidence type="ECO:0000256" key="6">
    <source>
        <dbReference type="ARBA" id="ARBA00022679"/>
    </source>
</evidence>
<dbReference type="EMBL" id="CP072169">
    <property type="protein sequence ID" value="QYA10299.1"/>
    <property type="molecule type" value="Genomic_DNA"/>
</dbReference>
<dbReference type="Pfam" id="PF02518">
    <property type="entry name" value="HATPase_c"/>
    <property type="match status" value="1"/>
</dbReference>
<dbReference type="InterPro" id="IPR004358">
    <property type="entry name" value="Sig_transdc_His_kin-like_C"/>
</dbReference>
<dbReference type="SUPFAM" id="SSF55874">
    <property type="entry name" value="ATPase domain of HSP90 chaperone/DNA topoisomerase II/histidine kinase"/>
    <property type="match status" value="1"/>
</dbReference>
<dbReference type="RefSeq" id="WP_051441332.1">
    <property type="nucleotide sequence ID" value="NZ_CP039694.1"/>
</dbReference>
<evidence type="ECO:0000256" key="9">
    <source>
        <dbReference type="ARBA" id="ARBA00022840"/>
    </source>
</evidence>
<geneLocation type="plasmid" evidence="14">
    <name>pticfbp5473</name>
</geneLocation>
<comment type="subcellular location">
    <subcellularLocation>
        <location evidence="2">Cell membrane</location>
        <topology evidence="2">Multi-pass membrane protein</topology>
    </subcellularLocation>
</comment>
<dbReference type="PROSITE" id="PS50109">
    <property type="entry name" value="HIS_KIN"/>
    <property type="match status" value="1"/>
</dbReference>
<dbReference type="Proteomes" id="UP000826513">
    <property type="component" value="Plasmid pTiAF3.44"/>
</dbReference>
<evidence type="ECO:0000313" key="14">
    <source>
        <dbReference type="Proteomes" id="UP000298545"/>
    </source>
</evidence>
<keyword evidence="5" id="KW-0597">Phosphoprotein</keyword>
<accession>A0A4D7E6G4</accession>
<dbReference type="SMART" id="SM00387">
    <property type="entry name" value="HATPase_c"/>
    <property type="match status" value="1"/>
</dbReference>
<keyword evidence="9" id="KW-0067">ATP-binding</keyword>
<comment type="catalytic activity">
    <reaction evidence="1">
        <text>ATP + protein L-histidine = ADP + protein N-phospho-L-histidine.</text>
        <dbReference type="EC" id="2.7.13.3"/>
    </reaction>
</comment>
<dbReference type="InterPro" id="IPR036097">
    <property type="entry name" value="HisK_dim/P_sf"/>
</dbReference>
<dbReference type="CDD" id="cd00082">
    <property type="entry name" value="HisKA"/>
    <property type="match status" value="1"/>
</dbReference>
<dbReference type="AlphaFoldDB" id="A0A4D7E6G4"/>
<evidence type="ECO:0000256" key="7">
    <source>
        <dbReference type="ARBA" id="ARBA00022741"/>
    </source>
</evidence>
<dbReference type="STRING" id="1367849.GCA_000518585_03656"/>
<dbReference type="Proteomes" id="UP000298545">
    <property type="component" value="Plasmid pTiCFBP5473"/>
</dbReference>
<keyword evidence="12" id="KW-0614">Plasmid</keyword>
<dbReference type="PRINTS" id="PR00344">
    <property type="entry name" value="BCTRLSENSOR"/>
</dbReference>
<dbReference type="Gene3D" id="1.10.287.130">
    <property type="match status" value="1"/>
</dbReference>
<dbReference type="EC" id="2.7.13.3" evidence="3"/>
<dbReference type="Gene3D" id="3.30.565.10">
    <property type="entry name" value="Histidine kinase-like ATPase, C-terminal domain"/>
    <property type="match status" value="1"/>
</dbReference>
<evidence type="ECO:0000256" key="2">
    <source>
        <dbReference type="ARBA" id="ARBA00004651"/>
    </source>
</evidence>
<keyword evidence="4" id="KW-0472">Membrane</keyword>
<dbReference type="OrthoDB" id="9804645at2"/>
<dbReference type="SMART" id="SM00388">
    <property type="entry name" value="HisKA"/>
    <property type="match status" value="1"/>
</dbReference>
<dbReference type="CDD" id="cd06225">
    <property type="entry name" value="HAMP"/>
    <property type="match status" value="1"/>
</dbReference>
<evidence type="ECO:0000256" key="4">
    <source>
        <dbReference type="ARBA" id="ARBA00022475"/>
    </source>
</evidence>
<dbReference type="InterPro" id="IPR050980">
    <property type="entry name" value="2C_sensor_his_kinase"/>
</dbReference>
<dbReference type="InterPro" id="IPR036890">
    <property type="entry name" value="HATPase_C_sf"/>
</dbReference>
<dbReference type="SMART" id="SM00304">
    <property type="entry name" value="HAMP"/>
    <property type="match status" value="1"/>
</dbReference>
<keyword evidence="15" id="KW-1185">Reference proteome</keyword>
<gene>
    <name evidence="12" type="ORF">CFBP5473_23565</name>
    <name evidence="13" type="ORF">J5285_22235</name>
</gene>
<evidence type="ECO:0000256" key="3">
    <source>
        <dbReference type="ARBA" id="ARBA00012438"/>
    </source>
</evidence>
<keyword evidence="8" id="KW-0418">Kinase</keyword>
<name>A0A4D7E6G4_9HYPH</name>
<dbReference type="EMBL" id="CP039694">
    <property type="protein sequence ID" value="QCJ00961.1"/>
    <property type="molecule type" value="Genomic_DNA"/>
</dbReference>
<keyword evidence="7" id="KW-0547">Nucleotide-binding</keyword>
<reference evidence="13 15" key="2">
    <citation type="submission" date="2021-03" db="EMBL/GenBank/DDBJ databases">
        <title>Rapid diversification of plasmids in a genus of pathogenic and nitrogen fixing bacteria.</title>
        <authorList>
            <person name="Weisberg A.J."/>
            <person name="Miller M."/>
            <person name="Ream W."/>
            <person name="Grunwald N.J."/>
            <person name="Chang J.H."/>
        </authorList>
    </citation>
    <scope>NUCLEOTIDE SEQUENCE [LARGE SCALE GENOMIC DNA]</scope>
    <source>
        <strain evidence="13 15">AF3.44</strain>
        <plasmid evidence="13 15">pTiAF3.44</plasmid>
    </source>
</reference>
<dbReference type="InterPro" id="IPR005467">
    <property type="entry name" value="His_kinase_dom"/>
</dbReference>
<evidence type="ECO:0000313" key="12">
    <source>
        <dbReference type="EMBL" id="QCJ00961.1"/>
    </source>
</evidence>
<dbReference type="GO" id="GO:0005524">
    <property type="term" value="F:ATP binding"/>
    <property type="evidence" value="ECO:0007669"/>
    <property type="project" value="UniProtKB-KW"/>
</dbReference>
<dbReference type="SUPFAM" id="SSF158472">
    <property type="entry name" value="HAMP domain-like"/>
    <property type="match status" value="1"/>
</dbReference>
<dbReference type="InterPro" id="IPR003660">
    <property type="entry name" value="HAMP_dom"/>
</dbReference>
<feature type="domain" description="Histidine kinase" evidence="10">
    <location>
        <begin position="239"/>
        <end position="439"/>
    </location>
</feature>
<dbReference type="InterPro" id="IPR003594">
    <property type="entry name" value="HATPase_dom"/>
</dbReference>
<evidence type="ECO:0000256" key="8">
    <source>
        <dbReference type="ARBA" id="ARBA00022777"/>
    </source>
</evidence>
<proteinExistence type="predicted"/>
<evidence type="ECO:0000256" key="5">
    <source>
        <dbReference type="ARBA" id="ARBA00022553"/>
    </source>
</evidence>
<feature type="domain" description="HAMP" evidence="11">
    <location>
        <begin position="178"/>
        <end position="231"/>
    </location>
</feature>